<dbReference type="EMBL" id="JANPWB010000008">
    <property type="protein sequence ID" value="KAJ1161060.1"/>
    <property type="molecule type" value="Genomic_DNA"/>
</dbReference>
<accession>A0AAV7SCJ4</accession>
<evidence type="ECO:0000313" key="2">
    <source>
        <dbReference type="Proteomes" id="UP001066276"/>
    </source>
</evidence>
<gene>
    <name evidence="1" type="ORF">NDU88_001548</name>
</gene>
<reference evidence="1" key="1">
    <citation type="journal article" date="2022" name="bioRxiv">
        <title>Sequencing and chromosome-scale assembly of the giantPleurodeles waltlgenome.</title>
        <authorList>
            <person name="Brown T."/>
            <person name="Elewa A."/>
            <person name="Iarovenko S."/>
            <person name="Subramanian E."/>
            <person name="Araus A.J."/>
            <person name="Petzold A."/>
            <person name="Susuki M."/>
            <person name="Suzuki K.-i.T."/>
            <person name="Hayashi T."/>
            <person name="Toyoda A."/>
            <person name="Oliveira C."/>
            <person name="Osipova E."/>
            <person name="Leigh N.D."/>
            <person name="Simon A."/>
            <person name="Yun M.H."/>
        </authorList>
    </citation>
    <scope>NUCLEOTIDE SEQUENCE</scope>
    <source>
        <strain evidence="1">20211129_DDA</strain>
        <tissue evidence="1">Liver</tissue>
    </source>
</reference>
<sequence length="132" mass="13369">MSVDSGIGVIAARAVTFIHEHLLVWGGFSLYLTSAKDGGNVSSTPLLFAAGSVGCPAITIAANGVRGAVARLFRTLGKFVGRVTVGSNDIRGEALITNLDEPDGARGNQQPVGGIILSCTSNGRCSGKDAGP</sequence>
<protein>
    <submittedName>
        <fullName evidence="1">Uncharacterized protein</fullName>
    </submittedName>
</protein>
<organism evidence="1 2">
    <name type="scientific">Pleurodeles waltl</name>
    <name type="common">Iberian ribbed newt</name>
    <dbReference type="NCBI Taxonomy" id="8319"/>
    <lineage>
        <taxon>Eukaryota</taxon>
        <taxon>Metazoa</taxon>
        <taxon>Chordata</taxon>
        <taxon>Craniata</taxon>
        <taxon>Vertebrata</taxon>
        <taxon>Euteleostomi</taxon>
        <taxon>Amphibia</taxon>
        <taxon>Batrachia</taxon>
        <taxon>Caudata</taxon>
        <taxon>Salamandroidea</taxon>
        <taxon>Salamandridae</taxon>
        <taxon>Pleurodelinae</taxon>
        <taxon>Pleurodeles</taxon>
    </lineage>
</organism>
<dbReference type="Proteomes" id="UP001066276">
    <property type="component" value="Chromosome 4_2"/>
</dbReference>
<keyword evidence="2" id="KW-1185">Reference proteome</keyword>
<comment type="caution">
    <text evidence="1">The sequence shown here is derived from an EMBL/GenBank/DDBJ whole genome shotgun (WGS) entry which is preliminary data.</text>
</comment>
<dbReference type="AlphaFoldDB" id="A0AAV7SCJ4"/>
<name>A0AAV7SCJ4_PLEWA</name>
<proteinExistence type="predicted"/>
<evidence type="ECO:0000313" key="1">
    <source>
        <dbReference type="EMBL" id="KAJ1161060.1"/>
    </source>
</evidence>